<dbReference type="CDD" id="cd00093">
    <property type="entry name" value="HTH_XRE"/>
    <property type="match status" value="1"/>
</dbReference>
<feature type="domain" description="HTH cro/C1-type" evidence="1">
    <location>
        <begin position="35"/>
        <end position="89"/>
    </location>
</feature>
<dbReference type="SUPFAM" id="SSF47413">
    <property type="entry name" value="lambda repressor-like DNA-binding domains"/>
    <property type="match status" value="1"/>
</dbReference>
<dbReference type="Pfam" id="PF01381">
    <property type="entry name" value="HTH_3"/>
    <property type="match status" value="1"/>
</dbReference>
<protein>
    <submittedName>
        <fullName evidence="2">Helix-turn-helix transcriptional regulator</fullName>
    </submittedName>
</protein>
<accession>A0A848BE76</accession>
<evidence type="ECO:0000259" key="1">
    <source>
        <dbReference type="PROSITE" id="PS50943"/>
    </source>
</evidence>
<reference evidence="2 3" key="1">
    <citation type="submission" date="2020-04" db="EMBL/GenBank/DDBJ databases">
        <authorList>
            <person name="Hitch T.C.A."/>
            <person name="Wylensek D."/>
            <person name="Clavel T."/>
        </authorList>
    </citation>
    <scope>NUCLEOTIDE SEQUENCE [LARGE SCALE GENOMIC DNA]</scope>
    <source>
        <strain evidence="2 3">PG-130-P53-12</strain>
    </source>
</reference>
<dbReference type="AlphaFoldDB" id="A0A848BE76"/>
<dbReference type="InterPro" id="IPR010982">
    <property type="entry name" value="Lambda_DNA-bd_dom_sf"/>
</dbReference>
<dbReference type="PROSITE" id="PS50943">
    <property type="entry name" value="HTH_CROC1"/>
    <property type="match status" value="1"/>
</dbReference>
<organism evidence="2 3">
    <name type="scientific">Selenomonas bovis</name>
    <dbReference type="NCBI Taxonomy" id="416586"/>
    <lineage>
        <taxon>Bacteria</taxon>
        <taxon>Bacillati</taxon>
        <taxon>Bacillota</taxon>
        <taxon>Negativicutes</taxon>
        <taxon>Selenomonadales</taxon>
        <taxon>Selenomonadaceae</taxon>
        <taxon>Selenomonas</taxon>
    </lineage>
</organism>
<name>A0A848BE76_9FIRM</name>
<comment type="caution">
    <text evidence="2">The sequence shown here is derived from an EMBL/GenBank/DDBJ whole genome shotgun (WGS) entry which is preliminary data.</text>
</comment>
<evidence type="ECO:0000313" key="2">
    <source>
        <dbReference type="EMBL" id="NMD99517.1"/>
    </source>
</evidence>
<keyword evidence="3" id="KW-1185">Reference proteome</keyword>
<evidence type="ECO:0000313" key="3">
    <source>
        <dbReference type="Proteomes" id="UP000543804"/>
    </source>
</evidence>
<dbReference type="Gene3D" id="1.10.260.40">
    <property type="entry name" value="lambda repressor-like DNA-binding domains"/>
    <property type="match status" value="1"/>
</dbReference>
<dbReference type="SMART" id="SM00530">
    <property type="entry name" value="HTH_XRE"/>
    <property type="match status" value="1"/>
</dbReference>
<sequence length="92" mass="10509">MRTWEDYKNHVKAVSKEERRNMEEIEEVSTIVSSMIRRRQELGISQRALAKRCGIPQSSVVRIETLQTTPKLDTLVKLMQALDLKLQVAAAG</sequence>
<dbReference type="Proteomes" id="UP000543804">
    <property type="component" value="Unassembled WGS sequence"/>
</dbReference>
<dbReference type="GO" id="GO:0003677">
    <property type="term" value="F:DNA binding"/>
    <property type="evidence" value="ECO:0007669"/>
    <property type="project" value="InterPro"/>
</dbReference>
<dbReference type="InterPro" id="IPR001387">
    <property type="entry name" value="Cro/C1-type_HTH"/>
</dbReference>
<proteinExistence type="predicted"/>
<dbReference type="EMBL" id="JABAFA010000035">
    <property type="protein sequence ID" value="NMD99517.1"/>
    <property type="molecule type" value="Genomic_DNA"/>
</dbReference>
<gene>
    <name evidence="2" type="ORF">HF878_08580</name>
</gene>
<dbReference type="RefSeq" id="WP_019542211.1">
    <property type="nucleotide sequence ID" value="NZ_JABAFA010000035.1"/>
</dbReference>